<keyword evidence="1" id="KW-1133">Transmembrane helix</keyword>
<feature type="transmembrane region" description="Helical" evidence="1">
    <location>
        <begin position="180"/>
        <end position="207"/>
    </location>
</feature>
<evidence type="ECO:0000313" key="3">
    <source>
        <dbReference type="Proteomes" id="UP000572754"/>
    </source>
</evidence>
<dbReference type="Proteomes" id="UP000572754">
    <property type="component" value="Unassembled WGS sequence"/>
</dbReference>
<evidence type="ECO:0000313" key="2">
    <source>
        <dbReference type="EMBL" id="KAF5686636.1"/>
    </source>
</evidence>
<sequence>MATQDQSFGNEDFDKLNIHLSELKLSLDVAPSRRSQKKKRKGAQASITALADTKDGIINKIKEDLGKIRQLYEKLKKIRESDADCTEEDVDQVTSLLKSFIRQIDLDHPFVAETEESLAEGTMLLDRSPVGKSPTLYEDEAGDGSDNQPRRHRNMVFTNYNENDMMDAAWNGFVHICLKFFLIVIVIVVSHRFILIVGVSGLIHLTFACKYI</sequence>
<organism evidence="2 3">
    <name type="scientific">Fusarium circinatum</name>
    <name type="common">Pitch canker fungus</name>
    <name type="synonym">Gibberella circinata</name>
    <dbReference type="NCBI Taxonomy" id="48490"/>
    <lineage>
        <taxon>Eukaryota</taxon>
        <taxon>Fungi</taxon>
        <taxon>Dikarya</taxon>
        <taxon>Ascomycota</taxon>
        <taxon>Pezizomycotina</taxon>
        <taxon>Sordariomycetes</taxon>
        <taxon>Hypocreomycetidae</taxon>
        <taxon>Hypocreales</taxon>
        <taxon>Nectriaceae</taxon>
        <taxon>Fusarium</taxon>
        <taxon>Fusarium fujikuroi species complex</taxon>
    </lineage>
</organism>
<reference evidence="3" key="1">
    <citation type="journal article" date="2020" name="BMC Genomics">
        <title>Correction to: Identification and distribution of gene clusters required for synthesis of sphingolipid metabolism inhibitors in diverse species of the filamentous fungus Fusarium.</title>
        <authorList>
            <person name="Kim H.S."/>
            <person name="Lohmar J.M."/>
            <person name="Busman M."/>
            <person name="Brown D.W."/>
            <person name="Naumann T.A."/>
            <person name="Divon H.H."/>
            <person name="Lysoe E."/>
            <person name="Uhlig S."/>
            <person name="Proctor R.H."/>
        </authorList>
    </citation>
    <scope>NUCLEOTIDE SEQUENCE [LARGE SCALE GENOMIC DNA]</scope>
    <source>
        <strain evidence="3">NRRL 25331</strain>
    </source>
</reference>
<accession>A0A8H5UCE9</accession>
<gene>
    <name evidence="2" type="ORF">FCIRC_2779</name>
</gene>
<name>A0A8H5UCE9_FUSCI</name>
<keyword evidence="1" id="KW-0472">Membrane</keyword>
<reference evidence="2 3" key="2">
    <citation type="submission" date="2020-05" db="EMBL/GenBank/DDBJ databases">
        <title>Identification and distribution of gene clusters putatively required for synthesis of sphingolipid metabolism inhibitors in phylogenetically diverse species of the filamentous fungus Fusarium.</title>
        <authorList>
            <person name="Kim H.-S."/>
            <person name="Busman M."/>
            <person name="Brown D.W."/>
            <person name="Divon H."/>
            <person name="Uhlig S."/>
            <person name="Proctor R.H."/>
        </authorList>
    </citation>
    <scope>NUCLEOTIDE SEQUENCE [LARGE SCALE GENOMIC DNA]</scope>
    <source>
        <strain evidence="2 3">NRRL 25331</strain>
    </source>
</reference>
<dbReference type="EMBL" id="JAAQPE010000089">
    <property type="protein sequence ID" value="KAF5686636.1"/>
    <property type="molecule type" value="Genomic_DNA"/>
</dbReference>
<evidence type="ECO:0000256" key="1">
    <source>
        <dbReference type="SAM" id="Phobius"/>
    </source>
</evidence>
<comment type="caution">
    <text evidence="2">The sequence shown here is derived from an EMBL/GenBank/DDBJ whole genome shotgun (WGS) entry which is preliminary data.</text>
</comment>
<protein>
    <submittedName>
        <fullName evidence="2">Uncharacterized protein</fullName>
    </submittedName>
</protein>
<proteinExistence type="predicted"/>
<keyword evidence="3" id="KW-1185">Reference proteome</keyword>
<dbReference type="AlphaFoldDB" id="A0A8H5UCE9"/>
<keyword evidence="1" id="KW-0812">Transmembrane</keyword>